<dbReference type="GO" id="GO:0030246">
    <property type="term" value="F:carbohydrate binding"/>
    <property type="evidence" value="ECO:0007669"/>
    <property type="project" value="UniProtKB-KW"/>
</dbReference>
<dbReference type="SUPFAM" id="SSF49899">
    <property type="entry name" value="Concanavalin A-like lectins/glucanases"/>
    <property type="match status" value="3"/>
</dbReference>
<dbReference type="PANTHER" id="PTHR46943:SF1">
    <property type="entry name" value="PENTRAXIN-RELATED PROTEIN PTX3"/>
    <property type="match status" value="1"/>
</dbReference>
<dbReference type="InterPro" id="IPR042837">
    <property type="entry name" value="PTX3"/>
</dbReference>
<feature type="compositionally biased region" description="Low complexity" evidence="3">
    <location>
        <begin position="908"/>
        <end position="923"/>
    </location>
</feature>
<dbReference type="STRING" id="589385.SAMN05421504_110232"/>
<keyword evidence="2" id="KW-1015">Disulfide bond</keyword>
<evidence type="ECO:0000259" key="4">
    <source>
        <dbReference type="SMART" id="SM00560"/>
    </source>
</evidence>
<dbReference type="Gene3D" id="2.60.120.200">
    <property type="match status" value="3"/>
</dbReference>
<dbReference type="Pfam" id="PF13385">
    <property type="entry name" value="Laminin_G_3"/>
    <property type="match status" value="3"/>
</dbReference>
<evidence type="ECO:0000256" key="1">
    <source>
        <dbReference type="ARBA" id="ARBA00022729"/>
    </source>
</evidence>
<dbReference type="PANTHER" id="PTHR46943">
    <property type="entry name" value="PENTRAXIN-RELATED PROTEIN PTX3"/>
    <property type="match status" value="1"/>
</dbReference>
<evidence type="ECO:0000256" key="3">
    <source>
        <dbReference type="SAM" id="MobiDB-lite"/>
    </source>
</evidence>
<organism evidence="5 6">
    <name type="scientific">Amycolatopsis xylanica</name>
    <dbReference type="NCBI Taxonomy" id="589385"/>
    <lineage>
        <taxon>Bacteria</taxon>
        <taxon>Bacillati</taxon>
        <taxon>Actinomycetota</taxon>
        <taxon>Actinomycetes</taxon>
        <taxon>Pseudonocardiales</taxon>
        <taxon>Pseudonocardiaceae</taxon>
        <taxon>Amycolatopsis</taxon>
    </lineage>
</organism>
<accession>A0A1H3R3N2</accession>
<feature type="domain" description="LamG-like jellyroll fold" evidence="4">
    <location>
        <begin position="711"/>
        <end position="848"/>
    </location>
</feature>
<evidence type="ECO:0000256" key="2">
    <source>
        <dbReference type="ARBA" id="ARBA00023157"/>
    </source>
</evidence>
<feature type="compositionally biased region" description="Polar residues" evidence="3">
    <location>
        <begin position="10"/>
        <end position="19"/>
    </location>
</feature>
<dbReference type="EMBL" id="FNON01000010">
    <property type="protein sequence ID" value="SDZ19901.1"/>
    <property type="molecule type" value="Genomic_DNA"/>
</dbReference>
<proteinExistence type="predicted"/>
<keyword evidence="5" id="KW-0430">Lectin</keyword>
<dbReference type="InterPro" id="IPR013320">
    <property type="entry name" value="ConA-like_dom_sf"/>
</dbReference>
<keyword evidence="1" id="KW-0732">Signal</keyword>
<sequence>MDQTTETDETVANPNGSFTRTRHTRPVRVKQNGTWVRPDSTLVQTDAGVLAPKAATTDITLSRGRSGSAKSANAQPLLSLTQDGTATGFDWPGALPAAVVTGSTATYPEILPGVDLKLEVDIDTVHEVVVVKTAEAAKNPALAKLGFTIPVRQGTVTKDADGTLHVRDTAGTEKFTAPPAIMWDSSGTDAANHNFLRGPAPGGRRAPVGEELSGTKLTLSPDQTMFAGADTVFPVYVDPEWHDNYCTSCNRNHYLVQYACGSGKTPGDVQWDNDDQLRAGYVNDTRTNCHGSHLVTARSFVELGLSGLEGTLIYDAVLNLNVINSETCGPANNVVLANGIDSGMAFNSGPGWGETLGTVDGCSSNVSFVVTPTIASLVNNGESAFTFGIVAPNENDLHSWKRYTTDVGFTVTYNSPPNKPANLQLFNGSQGFRCVRGASRPVLGRISTAYVAKANVSDPDGYELYAGFRVYKGLVSTGKYTWDGNETGVDNVLSDEDTNNRNAVATLPQSLMNADGFYSWDVHTTDGKETAWSAGCEVEVELSAPAKPAVASQTYPSGTFGGGPGRPGDFTFSVANSPTTVGHYVWKLDNTASPACNGTEPGTVKPVAFNGPATTAIAPQSKGPHVLSVWSCNRAATASSRTDYTFNVKDASAPVASWQLEGTGTSQATGLRYAGQGMGNFGAGKLGQAATLTSQAGDYFATSARVLDTTASFSVSAWVNPADLTGRRAVLSQDGGQTSGFVVQYLETGKWAFSVSSADTANPQTASALSAAPATANAWTHLTAVYDAGAHTASLYVNGQAQSTVAATTWNSSGPLVLGGAKVSGSRGYLLKGALDEIAVFDRALPAADVNTLYTHNGVPTGLSAIREYTVDGVTTDATGTDETLTFGNGVTYTPGYTNASGQSATDSSVGQSSGQGISVTGSAGARSKNPVVDTAQSFTVSAWAKLSDTDGYYAVFGQEGSHASGFQLRYSHDSNRWIMGMPSADTDADTYRWTASTSIPQAGVWTHLTGVYDASTSKILLYVNGVLEGQIAIPAGSVWNATGGFTIGQIRARGLPDAFFRGSIDQVQVWDRTLPADEIAGLANSAVLRANYQLDGSTLDKVSGASGVSSGAVTMTTDSDGAPVARFGKDASGQIEGPRPQNLRSDRSFTVEAWVKHAWTDADIAAAKQADPAKNPSGVDKPGRAAVGVNSPQFSPYMLGYRGITDSNGVWHPRWSWLVTDPSATQANPLGKFSVSDVDAESNVWTHLTGTYDAITHTACLYAATDSYQYAPTCLTGVTGWNGASALEDLFLGSGEWNGYHADFWYGDLRGVRLYSGVLDAQHINADAIVDHP</sequence>
<evidence type="ECO:0000313" key="5">
    <source>
        <dbReference type="EMBL" id="SDZ19901.1"/>
    </source>
</evidence>
<dbReference type="Proteomes" id="UP000199515">
    <property type="component" value="Unassembled WGS sequence"/>
</dbReference>
<dbReference type="InterPro" id="IPR006558">
    <property type="entry name" value="LamG-like"/>
</dbReference>
<gene>
    <name evidence="5" type="ORF">SAMN05421504_110232</name>
</gene>
<feature type="compositionally biased region" description="Polar residues" evidence="3">
    <location>
        <begin position="898"/>
        <end position="907"/>
    </location>
</feature>
<reference evidence="5 6" key="1">
    <citation type="submission" date="2016-10" db="EMBL/GenBank/DDBJ databases">
        <authorList>
            <person name="de Groot N.N."/>
        </authorList>
    </citation>
    <scope>NUCLEOTIDE SEQUENCE [LARGE SCALE GENOMIC DNA]</scope>
    <source>
        <strain evidence="5 6">CPCC 202699</strain>
    </source>
</reference>
<name>A0A1H3R3N2_9PSEU</name>
<feature type="domain" description="LamG-like jellyroll fold" evidence="4">
    <location>
        <begin position="937"/>
        <end position="1078"/>
    </location>
</feature>
<feature type="region of interest" description="Disordered" evidence="3">
    <location>
        <begin position="1"/>
        <end position="24"/>
    </location>
</feature>
<feature type="region of interest" description="Disordered" evidence="3">
    <location>
        <begin position="898"/>
        <end position="929"/>
    </location>
</feature>
<dbReference type="SMART" id="SM00560">
    <property type="entry name" value="LamGL"/>
    <property type="match status" value="2"/>
</dbReference>
<dbReference type="GO" id="GO:0006955">
    <property type="term" value="P:immune response"/>
    <property type="evidence" value="ECO:0007669"/>
    <property type="project" value="InterPro"/>
</dbReference>
<keyword evidence="6" id="KW-1185">Reference proteome</keyword>
<protein>
    <submittedName>
        <fullName evidence="5">Concanavalin A-like lectin/glucanases superfamily protein</fullName>
    </submittedName>
</protein>
<evidence type="ECO:0000313" key="6">
    <source>
        <dbReference type="Proteomes" id="UP000199515"/>
    </source>
</evidence>